<feature type="domain" description="Na+/H+ antiporter NhaC-like C-terminal" evidence="10">
    <location>
        <begin position="240"/>
        <end position="420"/>
    </location>
</feature>
<sequence length="448" mass="46863">MDQIKNTGGLALVPFFVFVFTFLGAGILLNDFYALPSPVAVMCGIVAAFVLLKGSVNAKVDAFIRGCGDSQIVTMCVIYLLAGAFAMVAKAIGGVDATVNLGLAYIPVQYLAVGVFLLASFLSTATGTSVGCIVALGPIVVGLADQSGSSLPILLGALLGGAMFGDNLSFISDTTIAATQTQECSMKDKFRVNIFIAGPAAIVTIGLLLLAGWQNTPTQDVLPATQDINFLKIAPYLLVLGLAMYGINVFVVLVLGILASGAVGMMDGTLDLLLFSKNIYEGFTGMTEIFLLSMLTGGLAEMVKRAGGIQFLLNKANSLIRGYKSSQVGVGALVAGINSAIANNTVSIVVAGPVAREISQKYQIDNRKTAALIDISACFVQGLLPYGAQMLIMLSYTGGAVAFTEVLPYAWYLYLLLAFALVGIFTPLVDRVLDLKTTTIPVRKAVAN</sequence>
<keyword evidence="5 9" id="KW-0812">Transmembrane</keyword>
<feature type="transmembrane region" description="Helical" evidence="9">
    <location>
        <begin position="35"/>
        <end position="52"/>
    </location>
</feature>
<dbReference type="InterPro" id="IPR018461">
    <property type="entry name" value="Na/H_Antiport_NhaC-like_C"/>
</dbReference>
<protein>
    <submittedName>
        <fullName evidence="11">Na+/H+ antiporter NhaC family protein</fullName>
    </submittedName>
</protein>
<feature type="transmembrane region" description="Helical" evidence="9">
    <location>
        <begin position="409"/>
        <end position="429"/>
    </location>
</feature>
<evidence type="ECO:0000256" key="1">
    <source>
        <dbReference type="ARBA" id="ARBA00004651"/>
    </source>
</evidence>
<keyword evidence="4" id="KW-1003">Cell membrane</keyword>
<organism evidence="11 12">
    <name type="scientific">Pontibacter burrus</name>
    <dbReference type="NCBI Taxonomy" id="2704466"/>
    <lineage>
        <taxon>Bacteria</taxon>
        <taxon>Pseudomonadati</taxon>
        <taxon>Bacteroidota</taxon>
        <taxon>Cytophagia</taxon>
        <taxon>Cytophagales</taxon>
        <taxon>Hymenobacteraceae</taxon>
        <taxon>Pontibacter</taxon>
    </lineage>
</organism>
<dbReference type="Proteomes" id="UP000474777">
    <property type="component" value="Unassembled WGS sequence"/>
</dbReference>
<evidence type="ECO:0000313" key="11">
    <source>
        <dbReference type="EMBL" id="NEM98490.1"/>
    </source>
</evidence>
<evidence type="ECO:0000256" key="3">
    <source>
        <dbReference type="ARBA" id="ARBA00022449"/>
    </source>
</evidence>
<evidence type="ECO:0000256" key="2">
    <source>
        <dbReference type="ARBA" id="ARBA00022448"/>
    </source>
</evidence>
<dbReference type="PANTHER" id="PTHR33451:SF4">
    <property type="entry name" value="NA+_H+ ANTIPORTER"/>
    <property type="match status" value="1"/>
</dbReference>
<dbReference type="AlphaFoldDB" id="A0A6B3LXW9"/>
<keyword evidence="7 9" id="KW-0472">Membrane</keyword>
<evidence type="ECO:0000256" key="9">
    <source>
        <dbReference type="SAM" id="Phobius"/>
    </source>
</evidence>
<dbReference type="EMBL" id="JAAGWD010000005">
    <property type="protein sequence ID" value="NEM98490.1"/>
    <property type="molecule type" value="Genomic_DNA"/>
</dbReference>
<dbReference type="RefSeq" id="WP_163915384.1">
    <property type="nucleotide sequence ID" value="NZ_JAAGWD010000005.1"/>
</dbReference>
<feature type="transmembrane region" description="Helical" evidence="9">
    <location>
        <begin position="192"/>
        <end position="213"/>
    </location>
</feature>
<comment type="subcellular location">
    <subcellularLocation>
        <location evidence="1">Cell membrane</location>
        <topology evidence="1">Multi-pass membrane protein</topology>
    </subcellularLocation>
</comment>
<reference evidence="11 12" key="1">
    <citation type="submission" date="2020-02" db="EMBL/GenBank/DDBJ databases">
        <authorList>
            <person name="Kim M.K."/>
        </authorList>
    </citation>
    <scope>NUCLEOTIDE SEQUENCE [LARGE SCALE GENOMIC DNA]</scope>
    <source>
        <strain evidence="11 12">BT327</strain>
    </source>
</reference>
<evidence type="ECO:0000256" key="6">
    <source>
        <dbReference type="ARBA" id="ARBA00022989"/>
    </source>
</evidence>
<feature type="transmembrane region" description="Helical" evidence="9">
    <location>
        <begin position="371"/>
        <end position="397"/>
    </location>
</feature>
<dbReference type="Pfam" id="PF03553">
    <property type="entry name" value="Na_H_antiporter"/>
    <property type="match status" value="2"/>
</dbReference>
<gene>
    <name evidence="11" type="ORF">GXP69_12365</name>
</gene>
<name>A0A6B3LXW9_9BACT</name>
<evidence type="ECO:0000259" key="10">
    <source>
        <dbReference type="Pfam" id="PF03553"/>
    </source>
</evidence>
<feature type="transmembrane region" description="Helical" evidence="9">
    <location>
        <begin position="125"/>
        <end position="144"/>
    </location>
</feature>
<dbReference type="GO" id="GO:0005886">
    <property type="term" value="C:plasma membrane"/>
    <property type="evidence" value="ECO:0007669"/>
    <property type="project" value="UniProtKB-SubCell"/>
</dbReference>
<keyword evidence="6 9" id="KW-1133">Transmembrane helix</keyword>
<evidence type="ECO:0000256" key="7">
    <source>
        <dbReference type="ARBA" id="ARBA00023136"/>
    </source>
</evidence>
<keyword evidence="3" id="KW-0050">Antiport</keyword>
<evidence type="ECO:0000256" key="5">
    <source>
        <dbReference type="ARBA" id="ARBA00022692"/>
    </source>
</evidence>
<feature type="transmembrane region" description="Helical" evidence="9">
    <location>
        <begin position="233"/>
        <end position="258"/>
    </location>
</feature>
<dbReference type="GO" id="GO:0015297">
    <property type="term" value="F:antiporter activity"/>
    <property type="evidence" value="ECO:0007669"/>
    <property type="project" value="UniProtKB-KW"/>
</dbReference>
<dbReference type="InterPro" id="IPR052180">
    <property type="entry name" value="NhaC_Na-H+_Antiporter"/>
</dbReference>
<keyword evidence="12" id="KW-1185">Reference proteome</keyword>
<feature type="domain" description="Na+/H+ antiporter NhaC-like C-terminal" evidence="10">
    <location>
        <begin position="29"/>
        <end position="213"/>
    </location>
</feature>
<evidence type="ECO:0000256" key="4">
    <source>
        <dbReference type="ARBA" id="ARBA00022475"/>
    </source>
</evidence>
<evidence type="ECO:0000256" key="8">
    <source>
        <dbReference type="ARBA" id="ARBA00038435"/>
    </source>
</evidence>
<feature type="transmembrane region" description="Helical" evidence="9">
    <location>
        <begin position="99"/>
        <end position="118"/>
    </location>
</feature>
<dbReference type="PANTHER" id="PTHR33451">
    <property type="entry name" value="MALATE-2H(+)/NA(+)-LACTATE ANTIPORTER"/>
    <property type="match status" value="1"/>
</dbReference>
<feature type="transmembrane region" description="Helical" evidence="9">
    <location>
        <begin position="7"/>
        <end position="29"/>
    </location>
</feature>
<proteinExistence type="inferred from homology"/>
<feature type="transmembrane region" description="Helical" evidence="9">
    <location>
        <begin position="150"/>
        <end position="171"/>
    </location>
</feature>
<comment type="caution">
    <text evidence="11">The sequence shown here is derived from an EMBL/GenBank/DDBJ whole genome shotgun (WGS) entry which is preliminary data.</text>
</comment>
<keyword evidence="2" id="KW-0813">Transport</keyword>
<comment type="similarity">
    <text evidence="8">Belongs to the NhaC Na(+)/H(+) (TC 2.A.35) antiporter family.</text>
</comment>
<feature type="transmembrane region" description="Helical" evidence="9">
    <location>
        <begin position="72"/>
        <end position="93"/>
    </location>
</feature>
<accession>A0A6B3LXW9</accession>
<evidence type="ECO:0000313" key="12">
    <source>
        <dbReference type="Proteomes" id="UP000474777"/>
    </source>
</evidence>